<protein>
    <recommendedName>
        <fullName evidence="6">adenine phosphoribosyltransferase</fullName>
        <ecNumber evidence="6">2.4.2.7</ecNumber>
    </recommendedName>
</protein>
<evidence type="ECO:0000256" key="2">
    <source>
        <dbReference type="ARBA" id="ARBA00004496"/>
    </source>
</evidence>
<name>A0A1G4II61_TRYEQ</name>
<dbReference type="EC" id="2.4.2.7" evidence="6"/>
<evidence type="ECO:0000256" key="9">
    <source>
        <dbReference type="ARBA" id="ARBA00022679"/>
    </source>
</evidence>
<comment type="catalytic activity">
    <reaction evidence="1">
        <text>AMP + diphosphate = 5-phospho-alpha-D-ribose 1-diphosphate + adenine</text>
        <dbReference type="Rhea" id="RHEA:16609"/>
        <dbReference type="ChEBI" id="CHEBI:16708"/>
        <dbReference type="ChEBI" id="CHEBI:33019"/>
        <dbReference type="ChEBI" id="CHEBI:58017"/>
        <dbReference type="ChEBI" id="CHEBI:456215"/>
        <dbReference type="EC" id="2.4.2.7"/>
    </reaction>
</comment>
<dbReference type="PANTHER" id="PTHR11776">
    <property type="entry name" value="ADENINE PHOSPHORIBOSYLTRANSFERASE"/>
    <property type="match status" value="1"/>
</dbReference>
<dbReference type="GO" id="GO:0005737">
    <property type="term" value="C:cytoplasm"/>
    <property type="evidence" value="ECO:0007669"/>
    <property type="project" value="UniProtKB-SubCell"/>
</dbReference>
<evidence type="ECO:0000256" key="8">
    <source>
        <dbReference type="ARBA" id="ARBA00022676"/>
    </source>
</evidence>
<dbReference type="PANTHER" id="PTHR11776:SF7">
    <property type="entry name" value="PHOSPHORIBOSYLTRANSFERASE DOMAIN-CONTAINING PROTEIN"/>
    <property type="match status" value="1"/>
</dbReference>
<evidence type="ECO:0000256" key="6">
    <source>
        <dbReference type="ARBA" id="ARBA00011893"/>
    </source>
</evidence>
<evidence type="ECO:0000256" key="4">
    <source>
        <dbReference type="ARBA" id="ARBA00008391"/>
    </source>
</evidence>
<dbReference type="SUPFAM" id="SSF53271">
    <property type="entry name" value="PRTase-like"/>
    <property type="match status" value="1"/>
</dbReference>
<evidence type="ECO:0000256" key="3">
    <source>
        <dbReference type="ARBA" id="ARBA00004659"/>
    </source>
</evidence>
<dbReference type="VEuPathDB" id="TriTrypDB:TEOVI_000355700"/>
<gene>
    <name evidence="12" type="ORF">TEOVI_000355700</name>
</gene>
<comment type="subcellular location">
    <subcellularLocation>
        <location evidence="2">Cytoplasm</location>
    </subcellularLocation>
</comment>
<keyword evidence="9 12" id="KW-0808">Transferase</keyword>
<dbReference type="InterPro" id="IPR000836">
    <property type="entry name" value="PRTase_dom"/>
</dbReference>
<dbReference type="AlphaFoldDB" id="A0A1G4II61"/>
<dbReference type="GeneID" id="92377497"/>
<comment type="caution">
    <text evidence="12">The sequence shown here is derived from an EMBL/GenBank/DDBJ whole genome shotgun (WGS) entry which is preliminary data.</text>
</comment>
<proteinExistence type="inferred from homology"/>
<accession>A0A1G4II61</accession>
<evidence type="ECO:0000256" key="1">
    <source>
        <dbReference type="ARBA" id="ARBA00000868"/>
    </source>
</evidence>
<dbReference type="CDD" id="cd06223">
    <property type="entry name" value="PRTases_typeI"/>
    <property type="match status" value="1"/>
</dbReference>
<dbReference type="InterPro" id="IPR029057">
    <property type="entry name" value="PRTase-like"/>
</dbReference>
<comment type="similarity">
    <text evidence="4">Belongs to the purine/pyrimidine phosphoribosyltransferase family.</text>
</comment>
<keyword evidence="8 12" id="KW-0328">Glycosyltransferase</keyword>
<dbReference type="GO" id="GO:0003999">
    <property type="term" value="F:adenine phosphoribosyltransferase activity"/>
    <property type="evidence" value="ECO:0007669"/>
    <property type="project" value="UniProtKB-EC"/>
</dbReference>
<keyword evidence="10" id="KW-0660">Purine salvage</keyword>
<evidence type="ECO:0000313" key="13">
    <source>
        <dbReference type="Proteomes" id="UP000195570"/>
    </source>
</evidence>
<dbReference type="InterPro" id="IPR050120">
    <property type="entry name" value="Adenine_PRTase"/>
</dbReference>
<evidence type="ECO:0000313" key="12">
    <source>
        <dbReference type="EMBL" id="SCU71975.1"/>
    </source>
</evidence>
<keyword evidence="7" id="KW-0963">Cytoplasm</keyword>
<evidence type="ECO:0000256" key="10">
    <source>
        <dbReference type="ARBA" id="ARBA00022726"/>
    </source>
</evidence>
<dbReference type="GO" id="GO:0006166">
    <property type="term" value="P:purine ribonucleoside salvage"/>
    <property type="evidence" value="ECO:0007669"/>
    <property type="project" value="UniProtKB-KW"/>
</dbReference>
<dbReference type="Proteomes" id="UP000195570">
    <property type="component" value="Unassembled WGS sequence"/>
</dbReference>
<comment type="pathway">
    <text evidence="3">Purine metabolism; AMP biosynthesis via salvage pathway; AMP from adenine: step 1/1.</text>
</comment>
<dbReference type="Gene3D" id="3.40.50.2020">
    <property type="match status" value="1"/>
</dbReference>
<dbReference type="SMR" id="A0A1G4II61"/>
<dbReference type="EMBL" id="CZPT02001763">
    <property type="protein sequence ID" value="SCU71975.1"/>
    <property type="molecule type" value="Genomic_DNA"/>
</dbReference>
<evidence type="ECO:0000259" key="11">
    <source>
        <dbReference type="Pfam" id="PF00156"/>
    </source>
</evidence>
<feature type="domain" description="Phosphoribosyltransferase" evidence="11">
    <location>
        <begin position="50"/>
        <end position="199"/>
    </location>
</feature>
<keyword evidence="13" id="KW-1185">Reference proteome</keyword>
<evidence type="ECO:0000256" key="7">
    <source>
        <dbReference type="ARBA" id="ARBA00022490"/>
    </source>
</evidence>
<organism evidence="12 13">
    <name type="scientific">Trypanosoma equiperdum</name>
    <dbReference type="NCBI Taxonomy" id="5694"/>
    <lineage>
        <taxon>Eukaryota</taxon>
        <taxon>Discoba</taxon>
        <taxon>Euglenozoa</taxon>
        <taxon>Kinetoplastea</taxon>
        <taxon>Metakinetoplastina</taxon>
        <taxon>Trypanosomatida</taxon>
        <taxon>Trypanosomatidae</taxon>
        <taxon>Trypanosoma</taxon>
    </lineage>
</organism>
<comment type="subunit">
    <text evidence="5">Homodimer.</text>
</comment>
<dbReference type="RefSeq" id="XP_067082547.1">
    <property type="nucleotide sequence ID" value="XM_067226446.1"/>
</dbReference>
<evidence type="ECO:0000256" key="5">
    <source>
        <dbReference type="ARBA" id="ARBA00011738"/>
    </source>
</evidence>
<sequence length="230" mass="25625">MSQYDAILTERHPHHFTLADTHPLAKELHANIFGESDLTHANCAHVYDISSLTEKPALFRKVIEFLKCRYETMGDTGPTHIIGVESRGYIIGAPLAVALGIPFVTARVTKRFPSSFVPEGDDLKYLPMSRSIRNDSIPPRARVLIVDDFIGTGSTMLAALRLADIVAAQVVEVLTVCDVASLGGIKIIRESDDEMFKETPIFTLIHFKLSPREAEEQLEFVNSYITRSRL</sequence>
<reference evidence="12" key="1">
    <citation type="submission" date="2016-09" db="EMBL/GenBank/DDBJ databases">
        <authorList>
            <person name="Hebert L."/>
            <person name="Moumen B."/>
        </authorList>
    </citation>
    <scope>NUCLEOTIDE SEQUENCE [LARGE SCALE GENOMIC DNA]</scope>
    <source>
        <strain evidence="12">OVI</strain>
    </source>
</reference>
<dbReference type="Pfam" id="PF00156">
    <property type="entry name" value="Pribosyltran"/>
    <property type="match status" value="1"/>
</dbReference>